<dbReference type="Pfam" id="PF20564">
    <property type="entry name" value="DUF6774"/>
    <property type="match status" value="1"/>
</dbReference>
<dbReference type="RefSeq" id="WP_121587328.1">
    <property type="nucleotide sequence ID" value="NZ_DBGCTL010000010.1"/>
</dbReference>
<dbReference type="AlphaFoldDB" id="A0A498CNF2"/>
<dbReference type="EMBL" id="RCHT01000025">
    <property type="protein sequence ID" value="RLL09028.1"/>
    <property type="molecule type" value="Genomic_DNA"/>
</dbReference>
<name>A0A498CNF2_9FIRM</name>
<comment type="caution">
    <text evidence="2">The sequence shown here is derived from an EMBL/GenBank/DDBJ whole genome shotgun (WGS) entry which is preliminary data.</text>
</comment>
<protein>
    <recommendedName>
        <fullName evidence="1">DUF6774 domain-containing protein</fullName>
    </recommendedName>
</protein>
<evidence type="ECO:0000313" key="2">
    <source>
        <dbReference type="EMBL" id="RLL09028.1"/>
    </source>
</evidence>
<keyword evidence="3" id="KW-1185">Reference proteome</keyword>
<evidence type="ECO:0000259" key="1">
    <source>
        <dbReference type="Pfam" id="PF20564"/>
    </source>
</evidence>
<feature type="domain" description="DUF6774" evidence="1">
    <location>
        <begin position="24"/>
        <end position="50"/>
    </location>
</feature>
<gene>
    <name evidence="2" type="ORF">D4A47_11080</name>
</gene>
<dbReference type="Proteomes" id="UP000276301">
    <property type="component" value="Unassembled WGS sequence"/>
</dbReference>
<proteinExistence type="predicted"/>
<reference evidence="2 3" key="1">
    <citation type="submission" date="2018-10" db="EMBL/GenBank/DDBJ databases">
        <title>Anaerotruncus faecis sp. nov., isolated from human feces.</title>
        <authorList>
            <person name="Wang Y.-J."/>
        </authorList>
    </citation>
    <scope>NUCLEOTIDE SEQUENCE [LARGE SCALE GENOMIC DNA]</scope>
    <source>
        <strain evidence="2 3">22A2-44</strain>
    </source>
</reference>
<accession>A0A498CNF2</accession>
<sequence length="66" mass="7202">MNSYELVTAITALAVSIAQDYPDNTELDVLGSIFVQLGETLETIALQRELEENRRVPPAGRPGVSE</sequence>
<dbReference type="InterPro" id="IPR046665">
    <property type="entry name" value="DUF6774"/>
</dbReference>
<organism evidence="2 3">
    <name type="scientific">Anaerotruncus massiliensis</name>
    <name type="common">ex Liu et al. 2021</name>
    <dbReference type="NCBI Taxonomy" id="2321404"/>
    <lineage>
        <taxon>Bacteria</taxon>
        <taxon>Bacillati</taxon>
        <taxon>Bacillota</taxon>
        <taxon>Clostridia</taxon>
        <taxon>Eubacteriales</taxon>
        <taxon>Oscillospiraceae</taxon>
        <taxon>Anaerotruncus</taxon>
    </lineage>
</organism>
<evidence type="ECO:0000313" key="3">
    <source>
        <dbReference type="Proteomes" id="UP000276301"/>
    </source>
</evidence>